<reference evidence="3" key="1">
    <citation type="submission" date="2016-06" db="UniProtKB">
        <authorList>
            <consortium name="WormBaseParasite"/>
        </authorList>
    </citation>
    <scope>IDENTIFICATION</scope>
</reference>
<evidence type="ECO:0000313" key="2">
    <source>
        <dbReference type="Proteomes" id="UP000267606"/>
    </source>
</evidence>
<name>A0A183I7G4_9BILA</name>
<evidence type="ECO:0000313" key="3">
    <source>
        <dbReference type="WBParaSite" id="OFLC_0001568901-mRNA-1"/>
    </source>
</evidence>
<gene>
    <name evidence="1" type="ORF">OFLC_LOCUS15676</name>
</gene>
<dbReference type="AlphaFoldDB" id="A0A183I7G4"/>
<dbReference type="STRING" id="387005.A0A183I7G4"/>
<dbReference type="Proteomes" id="UP000267606">
    <property type="component" value="Unassembled WGS sequence"/>
</dbReference>
<evidence type="ECO:0000313" key="1">
    <source>
        <dbReference type="EMBL" id="VDP23176.1"/>
    </source>
</evidence>
<sequence length="112" mass="12866">MNLNKNIICRKSISVIADTSTPSSYNNLEYLFNEKSNRENSPTLKTEIAKYMASNENTEALYCMFSQLLDRKLRELKKDQNIREDNGDDIKEDYMAEFIKPGTSVSTIDLAN</sequence>
<reference evidence="1 2" key="2">
    <citation type="submission" date="2018-11" db="EMBL/GenBank/DDBJ databases">
        <authorList>
            <consortium name="Pathogen Informatics"/>
        </authorList>
    </citation>
    <scope>NUCLEOTIDE SEQUENCE [LARGE SCALE GENOMIC DNA]</scope>
</reference>
<dbReference type="EMBL" id="UZAJ01042602">
    <property type="protein sequence ID" value="VDP23176.1"/>
    <property type="molecule type" value="Genomic_DNA"/>
</dbReference>
<dbReference type="WBParaSite" id="OFLC_0001568901-mRNA-1">
    <property type="protein sequence ID" value="OFLC_0001568901-mRNA-1"/>
    <property type="gene ID" value="OFLC_0001568901"/>
</dbReference>
<protein>
    <submittedName>
        <fullName evidence="1 3">Uncharacterized protein</fullName>
    </submittedName>
</protein>
<keyword evidence="2" id="KW-1185">Reference proteome</keyword>
<organism evidence="3">
    <name type="scientific">Onchocerca flexuosa</name>
    <dbReference type="NCBI Taxonomy" id="387005"/>
    <lineage>
        <taxon>Eukaryota</taxon>
        <taxon>Metazoa</taxon>
        <taxon>Ecdysozoa</taxon>
        <taxon>Nematoda</taxon>
        <taxon>Chromadorea</taxon>
        <taxon>Rhabditida</taxon>
        <taxon>Spirurina</taxon>
        <taxon>Spiruromorpha</taxon>
        <taxon>Filarioidea</taxon>
        <taxon>Onchocercidae</taxon>
        <taxon>Onchocerca</taxon>
    </lineage>
</organism>
<accession>A0A183I7G4</accession>
<proteinExistence type="predicted"/>